<comment type="caution">
    <text evidence="1">The sequence shown here is derived from an EMBL/GenBank/DDBJ whole genome shotgun (WGS) entry which is preliminary data.</text>
</comment>
<protein>
    <submittedName>
        <fullName evidence="1">PMD domain-containing protein</fullName>
    </submittedName>
</protein>
<proteinExistence type="predicted"/>
<evidence type="ECO:0000313" key="1">
    <source>
        <dbReference type="EMBL" id="GAV74984.1"/>
    </source>
</evidence>
<dbReference type="OrthoDB" id="1679068at2759"/>
<name>A0A1Q3C407_CEPFO</name>
<dbReference type="STRING" id="3775.A0A1Q3C407"/>
<gene>
    <name evidence="1" type="ORF">CFOL_v3_18464</name>
</gene>
<dbReference type="Proteomes" id="UP000187406">
    <property type="component" value="Unassembled WGS sequence"/>
</dbReference>
<sequence>MITALTSSLKASNVGSVRATFNSWIKYHFGIPTNEKNGSPNFKKDKGYNPKLNLVAFVSFWISRYVFPGNPVDVMNVAIKISKGERFPLAPLFMGSLYKCLDLYKKSMKASLGRSSLLCFVDTATL</sequence>
<dbReference type="InParanoid" id="A0A1Q3C407"/>
<dbReference type="EMBL" id="BDDD01001296">
    <property type="protein sequence ID" value="GAV74984.1"/>
    <property type="molecule type" value="Genomic_DNA"/>
</dbReference>
<keyword evidence="2" id="KW-1185">Reference proteome</keyword>
<organism evidence="1 2">
    <name type="scientific">Cephalotus follicularis</name>
    <name type="common">Albany pitcher plant</name>
    <dbReference type="NCBI Taxonomy" id="3775"/>
    <lineage>
        <taxon>Eukaryota</taxon>
        <taxon>Viridiplantae</taxon>
        <taxon>Streptophyta</taxon>
        <taxon>Embryophyta</taxon>
        <taxon>Tracheophyta</taxon>
        <taxon>Spermatophyta</taxon>
        <taxon>Magnoliopsida</taxon>
        <taxon>eudicotyledons</taxon>
        <taxon>Gunneridae</taxon>
        <taxon>Pentapetalae</taxon>
        <taxon>rosids</taxon>
        <taxon>fabids</taxon>
        <taxon>Oxalidales</taxon>
        <taxon>Cephalotaceae</taxon>
        <taxon>Cephalotus</taxon>
    </lineage>
</organism>
<reference evidence="2" key="1">
    <citation type="submission" date="2016-04" db="EMBL/GenBank/DDBJ databases">
        <title>Cephalotus genome sequencing.</title>
        <authorList>
            <person name="Fukushima K."/>
            <person name="Hasebe M."/>
            <person name="Fang X."/>
        </authorList>
    </citation>
    <scope>NUCLEOTIDE SEQUENCE [LARGE SCALE GENOMIC DNA]</scope>
    <source>
        <strain evidence="2">cv. St1</strain>
    </source>
</reference>
<dbReference type="AlphaFoldDB" id="A0A1Q3C407"/>
<evidence type="ECO:0000313" key="2">
    <source>
        <dbReference type="Proteomes" id="UP000187406"/>
    </source>
</evidence>
<accession>A0A1Q3C407</accession>